<evidence type="ECO:0000313" key="3">
    <source>
        <dbReference type="EMBL" id="CAB4007852.1"/>
    </source>
</evidence>
<dbReference type="AlphaFoldDB" id="A0A7D9IJY3"/>
<dbReference type="SUPFAM" id="SSF54928">
    <property type="entry name" value="RNA-binding domain, RBD"/>
    <property type="match status" value="1"/>
</dbReference>
<reference evidence="3" key="1">
    <citation type="submission" date="2020-04" db="EMBL/GenBank/DDBJ databases">
        <authorList>
            <person name="Alioto T."/>
            <person name="Alioto T."/>
            <person name="Gomez Garrido J."/>
        </authorList>
    </citation>
    <scope>NUCLEOTIDE SEQUENCE</scope>
    <source>
        <strain evidence="3">A484AB</strain>
    </source>
</reference>
<dbReference type="InterPro" id="IPR050666">
    <property type="entry name" value="ESRP"/>
</dbReference>
<accession>A0A7D9IJY3</accession>
<dbReference type="InterPro" id="IPR000504">
    <property type="entry name" value="RRM_dom"/>
</dbReference>
<evidence type="ECO:0000313" key="4">
    <source>
        <dbReference type="Proteomes" id="UP001152795"/>
    </source>
</evidence>
<dbReference type="Proteomes" id="UP001152795">
    <property type="component" value="Unassembled WGS sequence"/>
</dbReference>
<evidence type="ECO:0000256" key="1">
    <source>
        <dbReference type="ARBA" id="ARBA00022737"/>
    </source>
</evidence>
<proteinExistence type="predicted"/>
<dbReference type="GO" id="GO:0003723">
    <property type="term" value="F:RNA binding"/>
    <property type="evidence" value="ECO:0007669"/>
    <property type="project" value="UniProtKB-KW"/>
</dbReference>
<keyword evidence="2" id="KW-0694">RNA-binding</keyword>
<gene>
    <name evidence="3" type="ORF">PACLA_8A071545</name>
</gene>
<dbReference type="InterPro" id="IPR035979">
    <property type="entry name" value="RBD_domain_sf"/>
</dbReference>
<dbReference type="Gene3D" id="3.30.70.330">
    <property type="match status" value="1"/>
</dbReference>
<name>A0A7D9IJY3_PARCT</name>
<organism evidence="3 4">
    <name type="scientific">Paramuricea clavata</name>
    <name type="common">Red gorgonian</name>
    <name type="synonym">Violescent sea-whip</name>
    <dbReference type="NCBI Taxonomy" id="317549"/>
    <lineage>
        <taxon>Eukaryota</taxon>
        <taxon>Metazoa</taxon>
        <taxon>Cnidaria</taxon>
        <taxon>Anthozoa</taxon>
        <taxon>Octocorallia</taxon>
        <taxon>Malacalcyonacea</taxon>
        <taxon>Plexauridae</taxon>
        <taxon>Paramuricea</taxon>
    </lineage>
</organism>
<sequence>MRGLPFSASEADVKQWFMPLNPVAIRMEFETSDSGQRRSRGEADVDFATDADAKAAMAKDRQYMGHHCVELFLRSEFDDGGGDDWSSGDQSFFPGQGMNFSNNAQGSGNKFDRNAAAAGFNAVPGAGAFNTGGSGEATNSFGNIGSPAASTGYGGGYGGNHEANAMGNSGFFGISGAAARGGEFINQAGGMGNQAVNAATIGSIQYFNCNFRGGGCDSGSLVFFHDKNNQKQVFAYGVCEVDELLLPEQHESASSCCFDEDESESEQEIEDENETISESSEAE</sequence>
<dbReference type="EMBL" id="CACRXK020005935">
    <property type="protein sequence ID" value="CAB4007852.1"/>
    <property type="molecule type" value="Genomic_DNA"/>
</dbReference>
<dbReference type="PANTHER" id="PTHR13976">
    <property type="entry name" value="HETEROGENEOUS NUCLEAR RIBONUCLEOPROTEIN-RELATED"/>
    <property type="match status" value="1"/>
</dbReference>
<dbReference type="OrthoDB" id="431068at2759"/>
<dbReference type="Pfam" id="PF00076">
    <property type="entry name" value="RRM_1"/>
    <property type="match status" value="1"/>
</dbReference>
<dbReference type="InterPro" id="IPR012677">
    <property type="entry name" value="Nucleotide-bd_a/b_plait_sf"/>
</dbReference>
<feature type="non-terminal residue" evidence="3">
    <location>
        <position position="1"/>
    </location>
</feature>
<comment type="caution">
    <text evidence="3">The sequence shown here is derived from an EMBL/GenBank/DDBJ whole genome shotgun (WGS) entry which is preliminary data.</text>
</comment>
<keyword evidence="1" id="KW-0677">Repeat</keyword>
<protein>
    <submittedName>
        <fullName evidence="3">Heterogeneous nuclear ribonucleo H-like isoform X1</fullName>
    </submittedName>
</protein>
<dbReference type="SMART" id="SM00360">
    <property type="entry name" value="RRM"/>
    <property type="match status" value="1"/>
</dbReference>
<evidence type="ECO:0000256" key="2">
    <source>
        <dbReference type="ARBA" id="ARBA00022884"/>
    </source>
</evidence>
<keyword evidence="4" id="KW-1185">Reference proteome</keyword>